<keyword evidence="2" id="KW-1185">Reference proteome</keyword>
<evidence type="ECO:0000313" key="2">
    <source>
        <dbReference type="Proteomes" id="UP000325081"/>
    </source>
</evidence>
<accession>A0A5A7PCY3</accession>
<name>A0A5A7PCY3_STRAF</name>
<sequence>MASSPATMTTAAALRCNRRSSVSDVVVGSISFFGGGDCVVWCVCVVVLPGTILRDAGREDISDAAGVTYVDRQVQAPPCVSPEETNFSSNLSGGGRWIKKGGAGTGLNYNPSIFFYLTPYEIECLLCLEHDPEDFTCPCWTIDAGLCELAKVSELLFSPFPKPFPTIHSFSNILLERDGSSWGSDPLLFPPLFACFPFSTNCSSSFIFISSNCILSDLRISVGPVLAQFSRLCLGELVLLAEAFACSKNSTWTTTRSGNCSF</sequence>
<organism evidence="1 2">
    <name type="scientific">Striga asiatica</name>
    <name type="common">Asiatic witchweed</name>
    <name type="synonym">Buchnera asiatica</name>
    <dbReference type="NCBI Taxonomy" id="4170"/>
    <lineage>
        <taxon>Eukaryota</taxon>
        <taxon>Viridiplantae</taxon>
        <taxon>Streptophyta</taxon>
        <taxon>Embryophyta</taxon>
        <taxon>Tracheophyta</taxon>
        <taxon>Spermatophyta</taxon>
        <taxon>Magnoliopsida</taxon>
        <taxon>eudicotyledons</taxon>
        <taxon>Gunneridae</taxon>
        <taxon>Pentapetalae</taxon>
        <taxon>asterids</taxon>
        <taxon>lamiids</taxon>
        <taxon>Lamiales</taxon>
        <taxon>Orobanchaceae</taxon>
        <taxon>Buchnereae</taxon>
        <taxon>Striga</taxon>
    </lineage>
</organism>
<comment type="caution">
    <text evidence="1">The sequence shown here is derived from an EMBL/GenBank/DDBJ whole genome shotgun (WGS) entry which is preliminary data.</text>
</comment>
<evidence type="ECO:0000313" key="1">
    <source>
        <dbReference type="EMBL" id="GER30621.1"/>
    </source>
</evidence>
<proteinExistence type="predicted"/>
<dbReference type="EMBL" id="BKCP01004372">
    <property type="protein sequence ID" value="GER30621.1"/>
    <property type="molecule type" value="Genomic_DNA"/>
</dbReference>
<reference evidence="2" key="1">
    <citation type="journal article" date="2019" name="Curr. Biol.">
        <title>Genome Sequence of Striga asiatica Provides Insight into the Evolution of Plant Parasitism.</title>
        <authorList>
            <person name="Yoshida S."/>
            <person name="Kim S."/>
            <person name="Wafula E.K."/>
            <person name="Tanskanen J."/>
            <person name="Kim Y.M."/>
            <person name="Honaas L."/>
            <person name="Yang Z."/>
            <person name="Spallek T."/>
            <person name="Conn C.E."/>
            <person name="Ichihashi Y."/>
            <person name="Cheong K."/>
            <person name="Cui S."/>
            <person name="Der J.P."/>
            <person name="Gundlach H."/>
            <person name="Jiao Y."/>
            <person name="Hori C."/>
            <person name="Ishida J.K."/>
            <person name="Kasahara H."/>
            <person name="Kiba T."/>
            <person name="Kim M.S."/>
            <person name="Koo N."/>
            <person name="Laohavisit A."/>
            <person name="Lee Y.H."/>
            <person name="Lumba S."/>
            <person name="McCourt P."/>
            <person name="Mortimer J.C."/>
            <person name="Mutuku J.M."/>
            <person name="Nomura T."/>
            <person name="Sasaki-Sekimoto Y."/>
            <person name="Seto Y."/>
            <person name="Wang Y."/>
            <person name="Wakatake T."/>
            <person name="Sakakibara H."/>
            <person name="Demura T."/>
            <person name="Yamaguchi S."/>
            <person name="Yoneyama K."/>
            <person name="Manabe R.I."/>
            <person name="Nelson D.C."/>
            <person name="Schulman A.H."/>
            <person name="Timko M.P."/>
            <person name="dePamphilis C.W."/>
            <person name="Choi D."/>
            <person name="Shirasu K."/>
        </authorList>
    </citation>
    <scope>NUCLEOTIDE SEQUENCE [LARGE SCALE GENOMIC DNA]</scope>
    <source>
        <strain evidence="2">cv. UVA1</strain>
    </source>
</reference>
<gene>
    <name evidence="1" type="ORF">STAS_06580</name>
</gene>
<dbReference type="AlphaFoldDB" id="A0A5A7PCY3"/>
<protein>
    <submittedName>
        <fullName evidence="1">Plant invertase/pectin methylesterase inhibitor</fullName>
    </submittedName>
</protein>
<dbReference type="Proteomes" id="UP000325081">
    <property type="component" value="Unassembled WGS sequence"/>
</dbReference>